<accession>A0ABV5SCI3</accession>
<evidence type="ECO:0000256" key="2">
    <source>
        <dbReference type="SAM" id="Phobius"/>
    </source>
</evidence>
<keyword evidence="2" id="KW-0812">Transmembrane</keyword>
<keyword evidence="4" id="KW-1185">Reference proteome</keyword>
<dbReference type="EMBL" id="JBHMBW010000039">
    <property type="protein sequence ID" value="MFB9628181.1"/>
    <property type="molecule type" value="Genomic_DNA"/>
</dbReference>
<feature type="transmembrane region" description="Helical" evidence="2">
    <location>
        <begin position="50"/>
        <end position="67"/>
    </location>
</feature>
<organism evidence="3 4">
    <name type="scientific">Nonomuraea helvata</name>
    <dbReference type="NCBI Taxonomy" id="37484"/>
    <lineage>
        <taxon>Bacteria</taxon>
        <taxon>Bacillati</taxon>
        <taxon>Actinomycetota</taxon>
        <taxon>Actinomycetes</taxon>
        <taxon>Streptosporangiales</taxon>
        <taxon>Streptosporangiaceae</taxon>
        <taxon>Nonomuraea</taxon>
    </lineage>
</organism>
<keyword evidence="2" id="KW-0472">Membrane</keyword>
<evidence type="ECO:0000256" key="1">
    <source>
        <dbReference type="SAM" id="MobiDB-lite"/>
    </source>
</evidence>
<proteinExistence type="predicted"/>
<evidence type="ECO:0000313" key="4">
    <source>
        <dbReference type="Proteomes" id="UP001589532"/>
    </source>
</evidence>
<protein>
    <submittedName>
        <fullName evidence="3">Uncharacterized protein</fullName>
    </submittedName>
</protein>
<comment type="caution">
    <text evidence="3">The sequence shown here is derived from an EMBL/GenBank/DDBJ whole genome shotgun (WGS) entry which is preliminary data.</text>
</comment>
<feature type="transmembrane region" description="Helical" evidence="2">
    <location>
        <begin position="21"/>
        <end position="38"/>
    </location>
</feature>
<sequence length="368" mass="40851">MARFMAAVKRVVPWAAQNADGAIALLLAIVIGVVGIMPNEIVPTEVQTQLVNAATLVIMALVATALLRDRVRQAPVEETITSGALAELPVRLARLEEIETLVGSTRKALDSLQLVRVLGSKEEIAQSHAEARKDTSRWSFKGGTGTYLRAVTLPACVAAARRDKRHLTVRVEVIDPSNLEVCETYAHYRRSLSDAPDGTGEMWTADRARKESYATILAAFWHRQRYGLLDIAVGLSSTMTTFRWDVSATRLIMTVEDPNKAMTALAGTFYYENCDTELRLSFEQARRVPLEMYKKVPLSDEPTIEEVQELFERIGVPLPKSYNGRDVVDIARKALRAVDPYGEPRPAARQRDGREYGEPLPAGHPREP</sequence>
<name>A0ABV5SCI3_9ACTN</name>
<dbReference type="RefSeq" id="WP_344985060.1">
    <property type="nucleotide sequence ID" value="NZ_BAAAXV010000001.1"/>
</dbReference>
<keyword evidence="2" id="KW-1133">Transmembrane helix</keyword>
<reference evidence="3 4" key="1">
    <citation type="submission" date="2024-09" db="EMBL/GenBank/DDBJ databases">
        <authorList>
            <person name="Sun Q."/>
            <person name="Mori K."/>
        </authorList>
    </citation>
    <scope>NUCLEOTIDE SEQUENCE [LARGE SCALE GENOMIC DNA]</scope>
    <source>
        <strain evidence="3 4">JCM 3143</strain>
    </source>
</reference>
<evidence type="ECO:0000313" key="3">
    <source>
        <dbReference type="EMBL" id="MFB9628181.1"/>
    </source>
</evidence>
<dbReference type="Proteomes" id="UP001589532">
    <property type="component" value="Unassembled WGS sequence"/>
</dbReference>
<gene>
    <name evidence="3" type="ORF">ACFFSA_34280</name>
</gene>
<feature type="region of interest" description="Disordered" evidence="1">
    <location>
        <begin position="339"/>
        <end position="368"/>
    </location>
</feature>